<dbReference type="EMBL" id="FOHO01000002">
    <property type="protein sequence ID" value="SES91844.1"/>
    <property type="molecule type" value="Genomic_DNA"/>
</dbReference>
<name>A0A1I0ACB6_9RHOB</name>
<dbReference type="Proteomes" id="UP000199180">
    <property type="component" value="Unassembled WGS sequence"/>
</dbReference>
<evidence type="ECO:0008006" key="5">
    <source>
        <dbReference type="Google" id="ProtNLM"/>
    </source>
</evidence>
<keyword evidence="4" id="KW-1185">Reference proteome</keyword>
<organism evidence="3 4">
    <name type="scientific">Paracoccus homiensis</name>
    <dbReference type="NCBI Taxonomy" id="364199"/>
    <lineage>
        <taxon>Bacteria</taxon>
        <taxon>Pseudomonadati</taxon>
        <taxon>Pseudomonadota</taxon>
        <taxon>Alphaproteobacteria</taxon>
        <taxon>Rhodobacterales</taxon>
        <taxon>Paracoccaceae</taxon>
        <taxon>Paracoccus</taxon>
    </lineage>
</organism>
<evidence type="ECO:0000256" key="1">
    <source>
        <dbReference type="SAM" id="MobiDB-lite"/>
    </source>
</evidence>
<dbReference type="RefSeq" id="WP_090732468.1">
    <property type="nucleotide sequence ID" value="NZ_FOHO01000002.1"/>
</dbReference>
<protein>
    <recommendedName>
        <fullName evidence="5">Flagellar protein FliL</fullName>
    </recommendedName>
</protein>
<keyword evidence="2" id="KW-0732">Signal</keyword>
<accession>A0A1I0ACB6</accession>
<feature type="signal peptide" evidence="2">
    <location>
        <begin position="1"/>
        <end position="20"/>
    </location>
</feature>
<proteinExistence type="predicted"/>
<feature type="chain" id="PRO_5011588626" description="Flagellar protein FliL" evidence="2">
    <location>
        <begin position="21"/>
        <end position="171"/>
    </location>
</feature>
<evidence type="ECO:0000313" key="4">
    <source>
        <dbReference type="Proteomes" id="UP000199180"/>
    </source>
</evidence>
<evidence type="ECO:0000313" key="3">
    <source>
        <dbReference type="EMBL" id="SES91844.1"/>
    </source>
</evidence>
<feature type="region of interest" description="Disordered" evidence="1">
    <location>
        <begin position="30"/>
        <end position="59"/>
    </location>
</feature>
<dbReference type="AlphaFoldDB" id="A0A1I0ACB6"/>
<dbReference type="STRING" id="364199.SAMN04489858_102187"/>
<dbReference type="OrthoDB" id="7864548at2"/>
<sequence length="171" mass="18111">MKKILTLVLPLIALLGGAFAGDMLRSDAAPTGADHADDAAHAESPPKDKPADHAKDDHGEAAKTAAAVFSFPGQFFVPLARNGDMGAMMILTLSLETTEDQLQMLQTREHRLRDALLRQLLIAANTGAFDGNYTTEARLLPLRESLLTAAAPIGDDKISAVLIEAIARQGG</sequence>
<feature type="compositionally biased region" description="Basic and acidic residues" evidence="1">
    <location>
        <begin position="34"/>
        <end position="59"/>
    </location>
</feature>
<evidence type="ECO:0000256" key="2">
    <source>
        <dbReference type="SAM" id="SignalP"/>
    </source>
</evidence>
<reference evidence="3 4" key="1">
    <citation type="submission" date="2016-10" db="EMBL/GenBank/DDBJ databases">
        <authorList>
            <person name="de Groot N.N."/>
        </authorList>
    </citation>
    <scope>NUCLEOTIDE SEQUENCE [LARGE SCALE GENOMIC DNA]</scope>
    <source>
        <strain evidence="3 4">DSM 17862</strain>
    </source>
</reference>
<gene>
    <name evidence="3" type="ORF">SAMN04489858_102187</name>
</gene>